<dbReference type="Proteomes" id="UP000034455">
    <property type="component" value="Unassembled WGS sequence"/>
</dbReference>
<evidence type="ECO:0000313" key="1">
    <source>
        <dbReference type="EMBL" id="KKI63939.1"/>
    </source>
</evidence>
<evidence type="ECO:0000313" key="2">
    <source>
        <dbReference type="Proteomes" id="UP000034455"/>
    </source>
</evidence>
<accession>A0A0M2NZI7</accession>
<comment type="caution">
    <text evidence="1">The sequence shown here is derived from an EMBL/GenBank/DDBJ whole genome shotgun (WGS) entry which is preliminary data.</text>
</comment>
<dbReference type="EMBL" id="LAKJ01000012">
    <property type="protein sequence ID" value="KKI63939.1"/>
    <property type="molecule type" value="Genomic_DNA"/>
</dbReference>
<sequence>MIFHATAIGNIAKEILTNHQTFYVHSIFNKGFNIVNDAQELIFIGTDENGMFPFGILIDQQTKRSLLNEISLNQQITVGPNTIHMSKTCQLVWDVASLPFKDFAEKVNNDELKQNISTYDFKMYDEGDFDRQTMSRIIHALKYEDVETVEQYYRYLIGRGQGLTPSGDDILTGMLFIHFTNPYIRKPNLEKLKHLLHEPLTTLVGETFLKCAQQGLFSSKILELQHEPSLANIDRLLKVGSSSGRDTVYGMFVALT</sequence>
<dbReference type="RefSeq" id="WP_019469940.1">
    <property type="nucleotide sequence ID" value="NZ_LAKJ01000012.1"/>
</dbReference>
<dbReference type="AlphaFoldDB" id="A0A0M2NZI7"/>
<name>A0A0M2NZI7_STACC</name>
<organism evidence="1 2">
    <name type="scientific">Staphylococcus cohnii subsp. cohnii</name>
    <dbReference type="NCBI Taxonomy" id="74704"/>
    <lineage>
        <taxon>Bacteria</taxon>
        <taxon>Bacillati</taxon>
        <taxon>Bacillota</taxon>
        <taxon>Bacilli</taxon>
        <taxon>Bacillales</taxon>
        <taxon>Staphylococcaceae</taxon>
        <taxon>Staphylococcus</taxon>
        <taxon>Staphylococcus cohnii species complex</taxon>
    </lineage>
</organism>
<gene>
    <name evidence="1" type="ORF">UF66_0428</name>
</gene>
<evidence type="ECO:0008006" key="3">
    <source>
        <dbReference type="Google" id="ProtNLM"/>
    </source>
</evidence>
<reference evidence="1 2" key="1">
    <citation type="submission" date="2015-03" db="EMBL/GenBank/DDBJ databases">
        <title>Genome Assembly of Staphylococcus cohnii subsp. cohnii strain G22B2.</title>
        <authorList>
            <person name="Nair G."/>
            <person name="Kaur G."/>
            <person name="Khatri I."/>
            <person name="Singh N.K."/>
            <person name="Sathyabama S."/>
            <person name="Maurya S.K."/>
            <person name="Subramanian S."/>
            <person name="Agrewala J.N."/>
            <person name="Mayilraj S."/>
        </authorList>
    </citation>
    <scope>NUCLEOTIDE SEQUENCE [LARGE SCALE GENOMIC DNA]</scope>
    <source>
        <strain evidence="1 2">G22B2</strain>
    </source>
</reference>
<protein>
    <recommendedName>
        <fullName evidence="3">DUF2877 domain-containing protein</fullName>
    </recommendedName>
</protein>
<dbReference type="PATRIC" id="fig|74704.6.peg.442"/>
<dbReference type="InterPro" id="IPR021530">
    <property type="entry name" value="AllH-like"/>
</dbReference>
<proteinExistence type="predicted"/>
<dbReference type="Pfam" id="PF11392">
    <property type="entry name" value="AllH"/>
    <property type="match status" value="1"/>
</dbReference>